<protein>
    <recommendedName>
        <fullName evidence="3">Retrotransposon gag domain-containing protein</fullName>
    </recommendedName>
</protein>
<name>A0ABD3FEH2_9STRA</name>
<keyword evidence="2" id="KW-1185">Reference proteome</keyword>
<comment type="caution">
    <text evidence="1">The sequence shown here is derived from an EMBL/GenBank/DDBJ whole genome shotgun (WGS) entry which is preliminary data.</text>
</comment>
<reference evidence="1 2" key="1">
    <citation type="submission" date="2024-09" db="EMBL/GenBank/DDBJ databases">
        <title>Genome sequencing and assembly of Phytophthora oleae, isolate VK10A, causative agent of rot of olive drupes.</title>
        <authorList>
            <person name="Conti Taguali S."/>
            <person name="Riolo M."/>
            <person name="La Spada F."/>
            <person name="Cacciola S.O."/>
            <person name="Dionisio G."/>
        </authorList>
    </citation>
    <scope>NUCLEOTIDE SEQUENCE [LARGE SCALE GENOMIC DNA]</scope>
    <source>
        <strain evidence="1 2">VK10A</strain>
    </source>
</reference>
<proteinExistence type="predicted"/>
<dbReference type="EMBL" id="JBIMZQ010000022">
    <property type="protein sequence ID" value="KAL3664806.1"/>
    <property type="molecule type" value="Genomic_DNA"/>
</dbReference>
<evidence type="ECO:0008006" key="3">
    <source>
        <dbReference type="Google" id="ProtNLM"/>
    </source>
</evidence>
<accession>A0ABD3FEH2</accession>
<evidence type="ECO:0000313" key="1">
    <source>
        <dbReference type="EMBL" id="KAL3664806.1"/>
    </source>
</evidence>
<dbReference type="Proteomes" id="UP001632037">
    <property type="component" value="Unassembled WGS sequence"/>
</dbReference>
<gene>
    <name evidence="1" type="ORF">V7S43_009986</name>
</gene>
<sequence>MPEQVTFEKVKMQHQRPEEASPRVDSKKWLEWLLRLSEYFAFMGYSQSDDDQLDFVEDIQVLLLHDDDLMMFNDIVGEEQMMTTKVAIHALRRLIVVHCPPRTRALIMAQLVLMKKLRTRSVREYARNFRKLLRMIQFLEENEPVLEADVVCMFKNGMPVDWQQ</sequence>
<evidence type="ECO:0000313" key="2">
    <source>
        <dbReference type="Proteomes" id="UP001632037"/>
    </source>
</evidence>
<organism evidence="1 2">
    <name type="scientific">Phytophthora oleae</name>
    <dbReference type="NCBI Taxonomy" id="2107226"/>
    <lineage>
        <taxon>Eukaryota</taxon>
        <taxon>Sar</taxon>
        <taxon>Stramenopiles</taxon>
        <taxon>Oomycota</taxon>
        <taxon>Peronosporomycetes</taxon>
        <taxon>Peronosporales</taxon>
        <taxon>Peronosporaceae</taxon>
        <taxon>Phytophthora</taxon>
    </lineage>
</organism>
<dbReference type="AlphaFoldDB" id="A0ABD3FEH2"/>